<dbReference type="InterPro" id="IPR015943">
    <property type="entry name" value="WD40/YVTN_repeat-like_dom_sf"/>
</dbReference>
<feature type="region of interest" description="Disordered" evidence="1">
    <location>
        <begin position="296"/>
        <end position="319"/>
    </location>
</feature>
<dbReference type="GO" id="GO:0030687">
    <property type="term" value="C:preribosome, large subunit precursor"/>
    <property type="evidence" value="ECO:0007669"/>
    <property type="project" value="TreeGrafter"/>
</dbReference>
<dbReference type="RefSeq" id="XP_005643985.1">
    <property type="nucleotide sequence ID" value="XM_005643928.1"/>
</dbReference>
<accession>I0YM22</accession>
<dbReference type="InterPro" id="IPR036322">
    <property type="entry name" value="WD40_repeat_dom_sf"/>
</dbReference>
<dbReference type="PANTHER" id="PTHR16038:SF4">
    <property type="entry name" value="WD REPEAT-CONTAINING PROTEIN 74"/>
    <property type="match status" value="1"/>
</dbReference>
<protein>
    <submittedName>
        <fullName evidence="2">WD40 repeat-like protein</fullName>
    </submittedName>
</protein>
<proteinExistence type="predicted"/>
<dbReference type="GO" id="GO:0005730">
    <property type="term" value="C:nucleolus"/>
    <property type="evidence" value="ECO:0007669"/>
    <property type="project" value="InterPro"/>
</dbReference>
<evidence type="ECO:0000256" key="1">
    <source>
        <dbReference type="SAM" id="MobiDB-lite"/>
    </source>
</evidence>
<organism evidence="2 3">
    <name type="scientific">Coccomyxa subellipsoidea (strain C-169)</name>
    <name type="common">Green microalga</name>
    <dbReference type="NCBI Taxonomy" id="574566"/>
    <lineage>
        <taxon>Eukaryota</taxon>
        <taxon>Viridiplantae</taxon>
        <taxon>Chlorophyta</taxon>
        <taxon>core chlorophytes</taxon>
        <taxon>Trebouxiophyceae</taxon>
        <taxon>Trebouxiophyceae incertae sedis</taxon>
        <taxon>Coccomyxaceae</taxon>
        <taxon>Coccomyxa</taxon>
        <taxon>Coccomyxa subellipsoidea</taxon>
    </lineage>
</organism>
<dbReference type="SMART" id="SM00320">
    <property type="entry name" value="WD40"/>
    <property type="match status" value="4"/>
</dbReference>
<dbReference type="InterPro" id="IPR037379">
    <property type="entry name" value="WDR74/Nsa1"/>
</dbReference>
<dbReference type="GeneID" id="17037409"/>
<comment type="caution">
    <text evidence="2">The sequence shown here is derived from an EMBL/GenBank/DDBJ whole genome shotgun (WGS) entry which is preliminary data.</text>
</comment>
<reference evidence="2 3" key="1">
    <citation type="journal article" date="2012" name="Genome Biol.">
        <title>The genome of the polar eukaryotic microalga coccomyxa subellipsoidea reveals traits of cold adaptation.</title>
        <authorList>
            <person name="Blanc G."/>
            <person name="Agarkova I."/>
            <person name="Grimwood J."/>
            <person name="Kuo A."/>
            <person name="Brueggeman A."/>
            <person name="Dunigan D."/>
            <person name="Gurnon J."/>
            <person name="Ladunga I."/>
            <person name="Lindquist E."/>
            <person name="Lucas S."/>
            <person name="Pangilinan J."/>
            <person name="Proschold T."/>
            <person name="Salamov A."/>
            <person name="Schmutz J."/>
            <person name="Weeks D."/>
            <person name="Yamada T."/>
            <person name="Claverie J.M."/>
            <person name="Grigoriev I."/>
            <person name="Van Etten J."/>
            <person name="Lomsadze A."/>
            <person name="Borodovsky M."/>
        </authorList>
    </citation>
    <scope>NUCLEOTIDE SEQUENCE [LARGE SCALE GENOMIC DNA]</scope>
    <source>
        <strain evidence="2 3">C-169</strain>
    </source>
</reference>
<dbReference type="GO" id="GO:0042273">
    <property type="term" value="P:ribosomal large subunit biogenesis"/>
    <property type="evidence" value="ECO:0007669"/>
    <property type="project" value="InterPro"/>
</dbReference>
<dbReference type="PANTHER" id="PTHR16038">
    <property type="entry name" value="NOP SEVEN ASSOCIATED PROTEIN 1"/>
    <property type="match status" value="1"/>
</dbReference>
<dbReference type="AlphaFoldDB" id="I0YM22"/>
<keyword evidence="3" id="KW-1185">Reference proteome</keyword>
<dbReference type="OrthoDB" id="18388at2759"/>
<evidence type="ECO:0000313" key="3">
    <source>
        <dbReference type="Proteomes" id="UP000007264"/>
    </source>
</evidence>
<dbReference type="KEGG" id="csl:COCSUDRAFT_44758"/>
<dbReference type="Pfam" id="PF00400">
    <property type="entry name" value="WD40"/>
    <property type="match status" value="1"/>
</dbReference>
<dbReference type="EMBL" id="AGSI01000019">
    <property type="protein sequence ID" value="EIE19441.1"/>
    <property type="molecule type" value="Genomic_DNA"/>
</dbReference>
<feature type="compositionally biased region" description="Basic residues" evidence="1">
    <location>
        <begin position="308"/>
        <end position="319"/>
    </location>
</feature>
<dbReference type="InterPro" id="IPR001680">
    <property type="entry name" value="WD40_rpt"/>
</dbReference>
<dbReference type="eggNOG" id="KOG3881">
    <property type="taxonomic scope" value="Eukaryota"/>
</dbReference>
<name>I0YM22_COCSC</name>
<dbReference type="Gene3D" id="2.130.10.10">
    <property type="entry name" value="YVTN repeat-like/Quinoprotein amine dehydrogenase"/>
    <property type="match status" value="2"/>
</dbReference>
<sequence>MAKRKDLEPDRARVPVRLLACDDLGLLQGVQAPDLNRFEDAKVVSRWNVAGLHFLTSQTPDRPQLLSCTHGGSVDIHSPALHSDDEKWERLSHWTVPGKVSSMAVSEDESCVAVGCEGSELNIWDVQSQQRTFLAKSAKPNRIGLVDLPFCSAVAFVPGSGASQVLIGTGKSKLRLYDTKHGRRPVLDLTFGEARITSLAAEPNGKRVWVANAAGKFEVLDLQAGKMDGAVKGAIGSVRSLALHPTEPLLASVGLDRFVRVHNTTSRKQLCAVYLKQQLNGVSFCPASHQEEAKECAQEQQAAAGRHGDRRRKQAKSSK</sequence>
<dbReference type="Proteomes" id="UP000007264">
    <property type="component" value="Unassembled WGS sequence"/>
</dbReference>
<dbReference type="STRING" id="574566.I0YM22"/>
<evidence type="ECO:0000313" key="2">
    <source>
        <dbReference type="EMBL" id="EIE19441.1"/>
    </source>
</evidence>
<gene>
    <name evidence="2" type="ORF">COCSUDRAFT_44758</name>
</gene>
<dbReference type="SUPFAM" id="SSF50978">
    <property type="entry name" value="WD40 repeat-like"/>
    <property type="match status" value="1"/>
</dbReference>